<dbReference type="GO" id="GO:0005634">
    <property type="term" value="C:nucleus"/>
    <property type="evidence" value="ECO:0007669"/>
    <property type="project" value="UniProtKB-SubCell"/>
</dbReference>
<evidence type="ECO:0000256" key="6">
    <source>
        <dbReference type="ARBA" id="ARBA00023163"/>
    </source>
</evidence>
<evidence type="ECO:0000256" key="3">
    <source>
        <dbReference type="ARBA" id="ARBA00022833"/>
    </source>
</evidence>
<dbReference type="FunFam" id="3.90.430.10:FF:000001">
    <property type="entry name" value="Copper fist DNA-binding protein"/>
    <property type="match status" value="1"/>
</dbReference>
<proteinExistence type="predicted"/>
<dbReference type="InterPro" id="IPR051763">
    <property type="entry name" value="Copper_Homeo_Regul"/>
</dbReference>
<dbReference type="PANTHER" id="PTHR28088">
    <property type="entry name" value="TRANSCRIPTIONAL ACTIVATOR HAA1-RELATED"/>
    <property type="match status" value="1"/>
</dbReference>
<dbReference type="GO" id="GO:0045944">
    <property type="term" value="P:positive regulation of transcription by RNA polymerase II"/>
    <property type="evidence" value="ECO:0007669"/>
    <property type="project" value="TreeGrafter"/>
</dbReference>
<evidence type="ECO:0000256" key="7">
    <source>
        <dbReference type="ARBA" id="ARBA00023242"/>
    </source>
</evidence>
<dbReference type="InterPro" id="IPR001083">
    <property type="entry name" value="Cu_fist_DNA-bd_dom"/>
</dbReference>
<keyword evidence="5" id="KW-0805">Transcription regulation</keyword>
<dbReference type="PROSITE" id="PS50073">
    <property type="entry name" value="COPPER_FIST_2"/>
    <property type="match status" value="1"/>
</dbReference>
<evidence type="ECO:0000313" key="10">
    <source>
        <dbReference type="Proteomes" id="UP001201163"/>
    </source>
</evidence>
<dbReference type="EMBL" id="JAKELL010000024">
    <property type="protein sequence ID" value="KAH8992085.1"/>
    <property type="molecule type" value="Genomic_DNA"/>
</dbReference>
<evidence type="ECO:0000256" key="2">
    <source>
        <dbReference type="ARBA" id="ARBA00022723"/>
    </source>
</evidence>
<feature type="domain" description="Copper-fist" evidence="8">
    <location>
        <begin position="1"/>
        <end position="39"/>
    </location>
</feature>
<feature type="non-terminal residue" evidence="9">
    <location>
        <position position="1"/>
    </location>
</feature>
<keyword evidence="2" id="KW-0479">Metal-binding</keyword>
<keyword evidence="7" id="KW-0539">Nucleus</keyword>
<evidence type="ECO:0000256" key="4">
    <source>
        <dbReference type="ARBA" id="ARBA00023008"/>
    </source>
</evidence>
<comment type="caution">
    <text evidence="9">The sequence shown here is derived from an EMBL/GenBank/DDBJ whole genome shotgun (WGS) entry which is preliminary data.</text>
</comment>
<dbReference type="SMART" id="SM00412">
    <property type="entry name" value="Cu_FIST"/>
    <property type="match status" value="1"/>
</dbReference>
<dbReference type="GO" id="GO:0006878">
    <property type="term" value="P:intracellular copper ion homeostasis"/>
    <property type="evidence" value="ECO:0007669"/>
    <property type="project" value="TreeGrafter"/>
</dbReference>
<dbReference type="Pfam" id="PF00649">
    <property type="entry name" value="Copper-fist"/>
    <property type="match status" value="1"/>
</dbReference>
<dbReference type="SUPFAM" id="SSF57879">
    <property type="entry name" value="Zinc domain conserved in yeast copper-regulated transcription factors"/>
    <property type="match status" value="1"/>
</dbReference>
<comment type="subcellular location">
    <subcellularLocation>
        <location evidence="1">Nucleus</location>
    </subcellularLocation>
</comment>
<feature type="non-terminal residue" evidence="9">
    <location>
        <position position="351"/>
    </location>
</feature>
<gene>
    <name evidence="9" type="ORF">EDB92DRAFT_1760971</name>
</gene>
<protein>
    <submittedName>
        <fullName evidence="9">Copper fist DNA binding domain-containing protein</fullName>
    </submittedName>
</protein>
<dbReference type="InterPro" id="IPR036395">
    <property type="entry name" value="Cu_fist_DNA-bd_dom_sf"/>
</dbReference>
<dbReference type="SMART" id="SM01090">
    <property type="entry name" value="Copper-fist"/>
    <property type="match status" value="1"/>
</dbReference>
<dbReference type="AlphaFoldDB" id="A0AAD4LIE1"/>
<dbReference type="PRINTS" id="PR00617">
    <property type="entry name" value="COPPERFIST"/>
</dbReference>
<dbReference type="GO" id="GO:0006879">
    <property type="term" value="P:intracellular iron ion homeostasis"/>
    <property type="evidence" value="ECO:0007669"/>
    <property type="project" value="TreeGrafter"/>
</dbReference>
<keyword evidence="4" id="KW-0186">Copper</keyword>
<accession>A0AAD4LIE1</accession>
<evidence type="ECO:0000256" key="1">
    <source>
        <dbReference type="ARBA" id="ARBA00004123"/>
    </source>
</evidence>
<evidence type="ECO:0000256" key="5">
    <source>
        <dbReference type="ARBA" id="ARBA00023015"/>
    </source>
</evidence>
<evidence type="ECO:0000259" key="8">
    <source>
        <dbReference type="PROSITE" id="PS50073"/>
    </source>
</evidence>
<reference evidence="9" key="1">
    <citation type="submission" date="2022-01" db="EMBL/GenBank/DDBJ databases">
        <title>Comparative genomics reveals a dynamic genome evolution in the ectomycorrhizal milk-cap (Lactarius) mushrooms.</title>
        <authorList>
            <consortium name="DOE Joint Genome Institute"/>
            <person name="Lebreton A."/>
            <person name="Tang N."/>
            <person name="Kuo A."/>
            <person name="LaButti K."/>
            <person name="Drula E."/>
            <person name="Barry K."/>
            <person name="Clum A."/>
            <person name="Lipzen A."/>
            <person name="Mousain D."/>
            <person name="Ng V."/>
            <person name="Wang R."/>
            <person name="Wang X."/>
            <person name="Dai Y."/>
            <person name="Henrissat B."/>
            <person name="Grigoriev I.V."/>
            <person name="Guerin-Laguette A."/>
            <person name="Yu F."/>
            <person name="Martin F.M."/>
        </authorList>
    </citation>
    <scope>NUCLEOTIDE SEQUENCE</scope>
    <source>
        <strain evidence="9">QP</strain>
    </source>
</reference>
<dbReference type="PANTHER" id="PTHR28088:SF5">
    <property type="entry name" value="TRANSCRIPTIONAL ACTIVATOR HAA1-RELATED"/>
    <property type="match status" value="1"/>
</dbReference>
<name>A0AAD4LIE1_9AGAM</name>
<evidence type="ECO:0000313" key="9">
    <source>
        <dbReference type="EMBL" id="KAH8992085.1"/>
    </source>
</evidence>
<organism evidence="9 10">
    <name type="scientific">Lactarius akahatsu</name>
    <dbReference type="NCBI Taxonomy" id="416441"/>
    <lineage>
        <taxon>Eukaryota</taxon>
        <taxon>Fungi</taxon>
        <taxon>Dikarya</taxon>
        <taxon>Basidiomycota</taxon>
        <taxon>Agaricomycotina</taxon>
        <taxon>Agaricomycetes</taxon>
        <taxon>Russulales</taxon>
        <taxon>Russulaceae</taxon>
        <taxon>Lactarius</taxon>
    </lineage>
</organism>
<dbReference type="Proteomes" id="UP001201163">
    <property type="component" value="Unassembled WGS sequence"/>
</dbReference>
<dbReference type="GO" id="GO:0005507">
    <property type="term" value="F:copper ion binding"/>
    <property type="evidence" value="ECO:0007669"/>
    <property type="project" value="InterPro"/>
</dbReference>
<keyword evidence="10" id="KW-1185">Reference proteome</keyword>
<keyword evidence="3" id="KW-0862">Zinc</keyword>
<dbReference type="Gene3D" id="3.90.430.10">
    <property type="entry name" value="Copper fist DNA-binding domain"/>
    <property type="match status" value="1"/>
</dbReference>
<keyword evidence="6" id="KW-0804">Transcription</keyword>
<dbReference type="GO" id="GO:0000981">
    <property type="term" value="F:DNA-binding transcription factor activity, RNA polymerase II-specific"/>
    <property type="evidence" value="ECO:0007669"/>
    <property type="project" value="TreeGrafter"/>
</dbReference>
<sequence>VFINSQKFACESCIKGHRSSSCTHTERPLYEIKKKGRPVSQCERCRQLRNTKRVHSKCTCSDGPAPKVREVTDKVFGTKQKRYIPIVPSLPNGLKDAFTSSNMMPIAAAHPRQKVASLLNPCQCGDVWNCCCNTSTASSTSELTSPIQSPISNGENGATPTTLVTSDGLETLARAAALFSSTITPHSQIELASFPGASPTPTLSLSKKLPSPAPTSSPVLDLPPLLFPEVSRPTTVVPPFSTFTTLAGSGCTCGLTCRCPDCSTHHSNGESSAGGDCMNCVDQSLRVIDRSSDWKFQSPVLEKFFAVAQRVPPPPVAGGRPVELPKLCCAGSCGCAGACGCGGDCNGCCED</sequence>
<dbReference type="GO" id="GO:0000978">
    <property type="term" value="F:RNA polymerase II cis-regulatory region sequence-specific DNA binding"/>
    <property type="evidence" value="ECO:0007669"/>
    <property type="project" value="TreeGrafter"/>
</dbReference>